<comment type="caution">
    <text evidence="3">The sequence shown here is derived from an EMBL/GenBank/DDBJ whole genome shotgun (WGS) entry which is preliminary data.</text>
</comment>
<keyword evidence="3" id="KW-0862">Zinc</keyword>
<keyword evidence="4" id="KW-1185">Reference proteome</keyword>
<sequence length="246" mass="27469">MELPTITFEEAHKKEEEYRNKLKMTRCRPVGSNFHQVPIRETTSREQRYPFCTNAEPGARGLPVQSQPQISPNQTSTPALQPTPKPNQQQRNWPPMKPRPPRQHKLPPYVQISRPAQPMSYWCKLCKIDCTTEQNFRAHIGGKKHEAKKLAILEGRSNARGESSGNHNTRNKKENRDQNGSKNIAAECEVVQEGEASGSTSRAAECEVVQEGEASRSTSAQEVESPVESTGPSNGLDGLIDLTNDE</sequence>
<dbReference type="InterPro" id="IPR013087">
    <property type="entry name" value="Znf_C2H2_type"/>
</dbReference>
<gene>
    <name evidence="3" type="ORF">FCM35_KLT02128</name>
</gene>
<feature type="compositionally biased region" description="Polar residues" evidence="1">
    <location>
        <begin position="64"/>
        <end position="92"/>
    </location>
</feature>
<feature type="region of interest" description="Disordered" evidence="1">
    <location>
        <begin position="153"/>
        <end position="246"/>
    </location>
</feature>
<feature type="domain" description="C2H2-type" evidence="2">
    <location>
        <begin position="121"/>
        <end position="145"/>
    </location>
</feature>
<dbReference type="OrthoDB" id="643184at2759"/>
<dbReference type="Proteomes" id="UP000623129">
    <property type="component" value="Unassembled WGS sequence"/>
</dbReference>
<dbReference type="AlphaFoldDB" id="A0A833R3C1"/>
<name>A0A833R3C1_9POAL</name>
<dbReference type="GO" id="GO:0008270">
    <property type="term" value="F:zinc ion binding"/>
    <property type="evidence" value="ECO:0007669"/>
    <property type="project" value="UniProtKB-KW"/>
</dbReference>
<dbReference type="EMBL" id="SWLB01000011">
    <property type="protein sequence ID" value="KAF3332551.1"/>
    <property type="molecule type" value="Genomic_DNA"/>
</dbReference>
<keyword evidence="3" id="KW-0863">Zinc-finger</keyword>
<evidence type="ECO:0000259" key="2">
    <source>
        <dbReference type="Pfam" id="PF12874"/>
    </source>
</evidence>
<dbReference type="PANTHER" id="PTHR47487:SF18">
    <property type="entry name" value="EXPRESSED PROTEIN"/>
    <property type="match status" value="1"/>
</dbReference>
<dbReference type="Pfam" id="PF12874">
    <property type="entry name" value="zf-met"/>
    <property type="match status" value="1"/>
</dbReference>
<dbReference type="InterPro" id="IPR036236">
    <property type="entry name" value="Znf_C2H2_sf"/>
</dbReference>
<feature type="region of interest" description="Disordered" evidence="1">
    <location>
        <begin position="28"/>
        <end position="109"/>
    </location>
</feature>
<reference evidence="3" key="1">
    <citation type="submission" date="2020-01" db="EMBL/GenBank/DDBJ databases">
        <title>Genome sequence of Kobresia littledalei, the first chromosome-level genome in the family Cyperaceae.</title>
        <authorList>
            <person name="Qu G."/>
        </authorList>
    </citation>
    <scope>NUCLEOTIDE SEQUENCE</scope>
    <source>
        <strain evidence="3">C.B.Clarke</strain>
        <tissue evidence="3">Leaf</tissue>
    </source>
</reference>
<protein>
    <submittedName>
        <fullName evidence="3">Zinc-finger of C2H2 type</fullName>
    </submittedName>
</protein>
<dbReference type="PANTHER" id="PTHR47487">
    <property type="entry name" value="OS06G0651300 PROTEIN-RELATED"/>
    <property type="match status" value="1"/>
</dbReference>
<proteinExistence type="predicted"/>
<feature type="compositionally biased region" description="Polar residues" evidence="1">
    <location>
        <begin position="215"/>
        <end position="233"/>
    </location>
</feature>
<evidence type="ECO:0000313" key="4">
    <source>
        <dbReference type="Proteomes" id="UP000623129"/>
    </source>
</evidence>
<evidence type="ECO:0000313" key="3">
    <source>
        <dbReference type="EMBL" id="KAF3332551.1"/>
    </source>
</evidence>
<dbReference type="SUPFAM" id="SSF57667">
    <property type="entry name" value="beta-beta-alpha zinc fingers"/>
    <property type="match status" value="1"/>
</dbReference>
<organism evidence="3 4">
    <name type="scientific">Carex littledalei</name>
    <dbReference type="NCBI Taxonomy" id="544730"/>
    <lineage>
        <taxon>Eukaryota</taxon>
        <taxon>Viridiplantae</taxon>
        <taxon>Streptophyta</taxon>
        <taxon>Embryophyta</taxon>
        <taxon>Tracheophyta</taxon>
        <taxon>Spermatophyta</taxon>
        <taxon>Magnoliopsida</taxon>
        <taxon>Liliopsida</taxon>
        <taxon>Poales</taxon>
        <taxon>Cyperaceae</taxon>
        <taxon>Cyperoideae</taxon>
        <taxon>Cariceae</taxon>
        <taxon>Carex</taxon>
        <taxon>Carex subgen. Euthyceras</taxon>
    </lineage>
</organism>
<evidence type="ECO:0000256" key="1">
    <source>
        <dbReference type="SAM" id="MobiDB-lite"/>
    </source>
</evidence>
<dbReference type="Gene3D" id="3.30.160.60">
    <property type="entry name" value="Classic Zinc Finger"/>
    <property type="match status" value="1"/>
</dbReference>
<keyword evidence="3" id="KW-0479">Metal-binding</keyword>
<accession>A0A833R3C1</accession>